<evidence type="ECO:0000256" key="10">
    <source>
        <dbReference type="ARBA" id="ARBA00023172"/>
    </source>
</evidence>
<dbReference type="Pfam" id="PF02075">
    <property type="entry name" value="RuvC"/>
    <property type="match status" value="1"/>
</dbReference>
<dbReference type="GO" id="GO:0006310">
    <property type="term" value="P:DNA recombination"/>
    <property type="evidence" value="ECO:0007669"/>
    <property type="project" value="UniProtKB-UniRule"/>
</dbReference>
<dbReference type="InterPro" id="IPR036397">
    <property type="entry name" value="RNaseH_sf"/>
</dbReference>
<dbReference type="GO" id="GO:0008821">
    <property type="term" value="F:crossover junction DNA endonuclease activity"/>
    <property type="evidence" value="ECO:0007669"/>
    <property type="project" value="UniProtKB-UniRule"/>
</dbReference>
<evidence type="ECO:0000256" key="6">
    <source>
        <dbReference type="ARBA" id="ARBA00022763"/>
    </source>
</evidence>
<keyword evidence="10 13" id="KW-0233">DNA recombination</keyword>
<dbReference type="GO" id="GO:0048476">
    <property type="term" value="C:Holliday junction resolvase complex"/>
    <property type="evidence" value="ECO:0007669"/>
    <property type="project" value="UniProtKB-UniRule"/>
</dbReference>
<keyword evidence="8 13" id="KW-0460">Magnesium</keyword>
<dbReference type="NCBIfam" id="TIGR00228">
    <property type="entry name" value="ruvC"/>
    <property type="match status" value="1"/>
</dbReference>
<keyword evidence="5 13" id="KW-0255">Endonuclease</keyword>
<evidence type="ECO:0000256" key="13">
    <source>
        <dbReference type="HAMAP-Rule" id="MF_00034"/>
    </source>
</evidence>
<comment type="function">
    <text evidence="13">The RuvA-RuvB-RuvC complex processes Holliday junction (HJ) DNA during genetic recombination and DNA repair. Endonuclease that resolves HJ intermediates. Cleaves cruciform DNA by making single-stranded nicks across the HJ at symmetrical positions within the homologous arms, yielding a 5'-phosphate and a 3'-hydroxyl group; requires a central core of homology in the junction. The consensus cleavage sequence is 5'-(A/T)TT(C/G)-3'. Cleavage occurs on the 3'-side of the TT dinucleotide at the point of strand exchange. HJ branch migration catalyzed by RuvA-RuvB allows RuvC to scan DNA until it finds its consensus sequence, where it cleaves and resolves the cruciform DNA.</text>
</comment>
<protein>
    <recommendedName>
        <fullName evidence="13 14">Crossover junction endodeoxyribonuclease RuvC</fullName>
        <ecNumber evidence="13 14">3.1.21.10</ecNumber>
    </recommendedName>
    <alternativeName>
        <fullName evidence="13">Holliday junction nuclease RuvC</fullName>
    </alternativeName>
    <alternativeName>
        <fullName evidence="13">Holliday junction resolvase RuvC</fullName>
    </alternativeName>
</protein>
<comment type="catalytic activity">
    <reaction evidence="12 13">
        <text>Endonucleolytic cleavage at a junction such as a reciprocal single-stranded crossover between two homologous DNA duplexes (Holliday junction).</text>
        <dbReference type="EC" id="3.1.21.10"/>
    </reaction>
</comment>
<comment type="caution">
    <text evidence="15">The sequence shown here is derived from an EMBL/GenBank/DDBJ whole genome shotgun (WGS) entry which is preliminary data.</text>
</comment>
<dbReference type="GO" id="GO:0003677">
    <property type="term" value="F:DNA binding"/>
    <property type="evidence" value="ECO:0007669"/>
    <property type="project" value="UniProtKB-KW"/>
</dbReference>
<dbReference type="NCBIfam" id="NF000711">
    <property type="entry name" value="PRK00039.2-1"/>
    <property type="match status" value="1"/>
</dbReference>
<name>A0AAE5CC92_9BACT</name>
<keyword evidence="2 13" id="KW-0963">Cytoplasm</keyword>
<evidence type="ECO:0000256" key="14">
    <source>
        <dbReference type="NCBIfam" id="TIGR00228"/>
    </source>
</evidence>
<dbReference type="CDD" id="cd16962">
    <property type="entry name" value="RuvC"/>
    <property type="match status" value="1"/>
</dbReference>
<dbReference type="InterPro" id="IPR002176">
    <property type="entry name" value="X-over_junc_endoDNase_RuvC"/>
</dbReference>
<organism evidence="15 16">
    <name type="scientific">Candidatus Kutchimonas denitrificans</name>
    <dbReference type="NCBI Taxonomy" id="3056748"/>
    <lineage>
        <taxon>Bacteria</taxon>
        <taxon>Pseudomonadati</taxon>
        <taxon>Gemmatimonadota</taxon>
        <taxon>Gemmatimonadia</taxon>
        <taxon>Candidatus Palauibacterales</taxon>
        <taxon>Candidatus Palauibacteraceae</taxon>
        <taxon>Candidatus Kutchimonas</taxon>
    </lineage>
</organism>
<keyword evidence="3 13" id="KW-0540">Nuclease</keyword>
<dbReference type="PANTHER" id="PTHR30194">
    <property type="entry name" value="CROSSOVER JUNCTION ENDODEOXYRIBONUCLEASE RUVC"/>
    <property type="match status" value="1"/>
</dbReference>
<evidence type="ECO:0000256" key="3">
    <source>
        <dbReference type="ARBA" id="ARBA00022722"/>
    </source>
</evidence>
<evidence type="ECO:0000256" key="2">
    <source>
        <dbReference type="ARBA" id="ARBA00022490"/>
    </source>
</evidence>
<sequence length="169" mass="17421">MIVLGVDPGATVTGYGVVAAGGAPAALIECGAIRPRAGGPLAERLLEIFQGLTEVIDRVRPDVVCVEGVFYGRNARTTVILGHARGAVLLAAAARTIPVVEYPPAEVKSLIVGTGVASKEQVAFMVQKHLSLADVPEPEDAADGVAVALCHVFHDAVDRRTGGVGRKHG</sequence>
<dbReference type="SUPFAM" id="SSF53098">
    <property type="entry name" value="Ribonuclease H-like"/>
    <property type="match status" value="1"/>
</dbReference>
<dbReference type="Proteomes" id="UP000702544">
    <property type="component" value="Unassembled WGS sequence"/>
</dbReference>
<evidence type="ECO:0000256" key="1">
    <source>
        <dbReference type="ARBA" id="ARBA00009518"/>
    </source>
</evidence>
<keyword evidence="9 13" id="KW-0238">DNA-binding</keyword>
<dbReference type="AlphaFoldDB" id="A0AAE5CC92"/>
<evidence type="ECO:0000256" key="7">
    <source>
        <dbReference type="ARBA" id="ARBA00022801"/>
    </source>
</evidence>
<evidence type="ECO:0000256" key="4">
    <source>
        <dbReference type="ARBA" id="ARBA00022723"/>
    </source>
</evidence>
<keyword evidence="11 13" id="KW-0234">DNA repair</keyword>
<dbReference type="EC" id="3.1.21.10" evidence="13 14"/>
<evidence type="ECO:0000256" key="12">
    <source>
        <dbReference type="ARBA" id="ARBA00029354"/>
    </source>
</evidence>
<keyword evidence="6 13" id="KW-0227">DNA damage</keyword>
<evidence type="ECO:0000313" key="16">
    <source>
        <dbReference type="Proteomes" id="UP000702544"/>
    </source>
</evidence>
<evidence type="ECO:0000313" key="15">
    <source>
        <dbReference type="EMBL" id="NIR75513.1"/>
    </source>
</evidence>
<accession>A0AAE5CC92</accession>
<feature type="binding site" evidence="13">
    <location>
        <position position="67"/>
    </location>
    <ligand>
        <name>Mg(2+)</name>
        <dbReference type="ChEBI" id="CHEBI:18420"/>
        <label>2</label>
    </ligand>
</feature>
<feature type="active site" evidence="13">
    <location>
        <position position="140"/>
    </location>
</feature>
<comment type="subunit">
    <text evidence="13">Homodimer which binds Holliday junction (HJ) DNA. The HJ becomes 2-fold symmetrical on binding to RuvC with unstacked arms; it has a different conformation from HJ DNA in complex with RuvA. In the full resolvosome a probable DNA-RuvA(4)-RuvB(12)-RuvC(2) complex forms which resolves the HJ.</text>
</comment>
<dbReference type="FunFam" id="3.30.420.10:FF:000002">
    <property type="entry name" value="Crossover junction endodeoxyribonuclease RuvC"/>
    <property type="match status" value="1"/>
</dbReference>
<proteinExistence type="inferred from homology"/>
<dbReference type="EMBL" id="JAACAK010000083">
    <property type="protein sequence ID" value="NIR75513.1"/>
    <property type="molecule type" value="Genomic_DNA"/>
</dbReference>
<feature type="binding site" evidence="13">
    <location>
        <position position="7"/>
    </location>
    <ligand>
        <name>Mg(2+)</name>
        <dbReference type="ChEBI" id="CHEBI:18420"/>
        <label>1</label>
    </ligand>
</feature>
<comment type="subcellular location">
    <subcellularLocation>
        <location evidence="13">Cytoplasm</location>
    </subcellularLocation>
</comment>
<dbReference type="InterPro" id="IPR020563">
    <property type="entry name" value="X-over_junc_endoDNase_Mg_BS"/>
</dbReference>
<evidence type="ECO:0000256" key="11">
    <source>
        <dbReference type="ARBA" id="ARBA00023204"/>
    </source>
</evidence>
<evidence type="ECO:0000256" key="8">
    <source>
        <dbReference type="ARBA" id="ARBA00022842"/>
    </source>
</evidence>
<dbReference type="GO" id="GO:0005737">
    <property type="term" value="C:cytoplasm"/>
    <property type="evidence" value="ECO:0007669"/>
    <property type="project" value="UniProtKB-SubCell"/>
</dbReference>
<comment type="similarity">
    <text evidence="1 13">Belongs to the RuvC family.</text>
</comment>
<dbReference type="Gene3D" id="3.30.420.10">
    <property type="entry name" value="Ribonuclease H-like superfamily/Ribonuclease H"/>
    <property type="match status" value="1"/>
</dbReference>
<dbReference type="GO" id="GO:0006281">
    <property type="term" value="P:DNA repair"/>
    <property type="evidence" value="ECO:0007669"/>
    <property type="project" value="UniProtKB-UniRule"/>
</dbReference>
<dbReference type="PROSITE" id="PS01321">
    <property type="entry name" value="RUVC"/>
    <property type="match status" value="1"/>
</dbReference>
<comment type="cofactor">
    <cofactor evidence="13">
        <name>Mg(2+)</name>
        <dbReference type="ChEBI" id="CHEBI:18420"/>
    </cofactor>
    <text evidence="13">Binds 2 Mg(2+) ion per subunit.</text>
</comment>
<evidence type="ECO:0000256" key="5">
    <source>
        <dbReference type="ARBA" id="ARBA00022759"/>
    </source>
</evidence>
<dbReference type="HAMAP" id="MF_00034">
    <property type="entry name" value="RuvC"/>
    <property type="match status" value="1"/>
</dbReference>
<dbReference type="InterPro" id="IPR012337">
    <property type="entry name" value="RNaseH-like_sf"/>
</dbReference>
<keyword evidence="4 13" id="KW-0479">Metal-binding</keyword>
<keyword evidence="7 13" id="KW-0378">Hydrolase</keyword>
<feature type="binding site" evidence="13">
    <location>
        <position position="140"/>
    </location>
    <ligand>
        <name>Mg(2+)</name>
        <dbReference type="ChEBI" id="CHEBI:18420"/>
        <label>1</label>
    </ligand>
</feature>
<gene>
    <name evidence="13 15" type="primary">ruvC</name>
    <name evidence="15" type="ORF">GWO12_10470</name>
</gene>
<feature type="active site" evidence="13">
    <location>
        <position position="7"/>
    </location>
</feature>
<dbReference type="PRINTS" id="PR00696">
    <property type="entry name" value="RSOLVASERUVC"/>
</dbReference>
<evidence type="ECO:0000256" key="9">
    <source>
        <dbReference type="ARBA" id="ARBA00023125"/>
    </source>
</evidence>
<dbReference type="GO" id="GO:0000287">
    <property type="term" value="F:magnesium ion binding"/>
    <property type="evidence" value="ECO:0007669"/>
    <property type="project" value="UniProtKB-UniRule"/>
</dbReference>
<reference evidence="15 16" key="1">
    <citation type="submission" date="2020-01" db="EMBL/GenBank/DDBJ databases">
        <title>Genomes assembled from Gulf of Kutch pelagic sediment metagenomes.</title>
        <authorList>
            <person name="Chandrashekar M."/>
            <person name="Mahajan M.S."/>
            <person name="Dave K.J."/>
            <person name="Vatsa P."/>
            <person name="Nathani N.M."/>
        </authorList>
    </citation>
    <scope>NUCLEOTIDE SEQUENCE [LARGE SCALE GENOMIC DNA]</scope>
    <source>
        <strain evidence="15">KS3-K002</strain>
    </source>
</reference>
<dbReference type="PANTHER" id="PTHR30194:SF3">
    <property type="entry name" value="CROSSOVER JUNCTION ENDODEOXYRIBONUCLEASE RUVC"/>
    <property type="match status" value="1"/>
</dbReference>
<feature type="active site" evidence="13">
    <location>
        <position position="67"/>
    </location>
</feature>